<comment type="caution">
    <text evidence="1">The sequence shown here is derived from an EMBL/GenBank/DDBJ whole genome shotgun (WGS) entry which is preliminary data.</text>
</comment>
<name>A0A5J4V3C9_9EUKA</name>
<organism evidence="1 2">
    <name type="scientific">Streblomastix strix</name>
    <dbReference type="NCBI Taxonomy" id="222440"/>
    <lineage>
        <taxon>Eukaryota</taxon>
        <taxon>Metamonada</taxon>
        <taxon>Preaxostyla</taxon>
        <taxon>Oxymonadida</taxon>
        <taxon>Streblomastigidae</taxon>
        <taxon>Streblomastix</taxon>
    </lineage>
</organism>
<gene>
    <name evidence="1" type="ORF">EZS28_027213</name>
</gene>
<dbReference type="EMBL" id="SNRW01009943">
    <property type="protein sequence ID" value="KAA6377259.1"/>
    <property type="molecule type" value="Genomic_DNA"/>
</dbReference>
<reference evidence="1 2" key="1">
    <citation type="submission" date="2019-03" db="EMBL/GenBank/DDBJ databases">
        <title>Single cell metagenomics reveals metabolic interactions within the superorganism composed of flagellate Streblomastix strix and complex community of Bacteroidetes bacteria on its surface.</title>
        <authorList>
            <person name="Treitli S.C."/>
            <person name="Kolisko M."/>
            <person name="Husnik F."/>
            <person name="Keeling P."/>
            <person name="Hampl V."/>
        </authorList>
    </citation>
    <scope>NUCLEOTIDE SEQUENCE [LARGE SCALE GENOMIC DNA]</scope>
    <source>
        <strain evidence="1">ST1C</strain>
    </source>
</reference>
<proteinExistence type="predicted"/>
<protein>
    <submittedName>
        <fullName evidence="1">Uncharacterized protein</fullName>
    </submittedName>
</protein>
<evidence type="ECO:0000313" key="2">
    <source>
        <dbReference type="Proteomes" id="UP000324800"/>
    </source>
</evidence>
<sequence>MNSQNSRRFGFISVDAEIFNNIPISSKDFRAVTFDEKDGSIRLGWHEVSRWILPKLDQIQQWFTYEIDLREEIEHNTIRLFIGAEEAPVIFIDVPKQVKIYIASDGQPNTKYNLQLFKIPNPSLERLGGYSKIVDYNSNLLWKQEDPLNEQENQFSKVEQEKDIIKVEQEKQISNLLPYQHYNNKINKVGHIFAYNWTWRLKKEQRSSLLGYK</sequence>
<dbReference type="Proteomes" id="UP000324800">
    <property type="component" value="Unassembled WGS sequence"/>
</dbReference>
<evidence type="ECO:0000313" key="1">
    <source>
        <dbReference type="EMBL" id="KAA6377259.1"/>
    </source>
</evidence>
<dbReference type="AlphaFoldDB" id="A0A5J4V3C9"/>
<accession>A0A5J4V3C9</accession>